<dbReference type="OrthoDB" id="1894291at2759"/>
<accession>A0A8J5GEZ1</accession>
<dbReference type="Pfam" id="PF05910">
    <property type="entry name" value="DUF868"/>
    <property type="match status" value="1"/>
</dbReference>
<sequence length="380" mass="42084">MPSCFRGVVAAGPSASSSEGPTLTTSVYETPLGLASLTWSRTLLGLSLRAVLRLDEVDDDGEDEEEEGGEPLSFRVRPWLLWKRRGARRFHFKDRVGRRRSVDITWDLTRATFPSGPEPAVGFFVAVSVDADLILVAGDLIDEAHKKTKAQHPLAPSALISRLEHVVLVENGGSRRSYRSRARLGGRDREIFIEIGGKEKGKEFAMSVQVDGKRVVHVRRLRWKFRGSERVELDGGRIQFSWDLHNWFFHPKNNPSVPKTSGGDVSASVAAELGHAVFVLRFEDEENPSQGRSGDPLYKNLATDRYNGKTKHINRSCSSSGGSGGERRKSGRKRSMQKTSCSASSTSSASSASTWSVMDWASEEEMELRRSQGFSLLVYA</sequence>
<name>A0A8J5GEZ1_ZINOF</name>
<dbReference type="Proteomes" id="UP000734854">
    <property type="component" value="Unassembled WGS sequence"/>
</dbReference>
<dbReference type="PANTHER" id="PTHR31972:SF3">
    <property type="entry name" value="OS09G0416600 PROTEIN"/>
    <property type="match status" value="1"/>
</dbReference>
<organism evidence="2 3">
    <name type="scientific">Zingiber officinale</name>
    <name type="common">Ginger</name>
    <name type="synonym">Amomum zingiber</name>
    <dbReference type="NCBI Taxonomy" id="94328"/>
    <lineage>
        <taxon>Eukaryota</taxon>
        <taxon>Viridiplantae</taxon>
        <taxon>Streptophyta</taxon>
        <taxon>Embryophyta</taxon>
        <taxon>Tracheophyta</taxon>
        <taxon>Spermatophyta</taxon>
        <taxon>Magnoliopsida</taxon>
        <taxon>Liliopsida</taxon>
        <taxon>Zingiberales</taxon>
        <taxon>Zingiberaceae</taxon>
        <taxon>Zingiber</taxon>
    </lineage>
</organism>
<evidence type="ECO:0000313" key="3">
    <source>
        <dbReference type="Proteomes" id="UP000734854"/>
    </source>
</evidence>
<gene>
    <name evidence="2" type="ORF">ZIOFF_036788</name>
</gene>
<comment type="caution">
    <text evidence="2">The sequence shown here is derived from an EMBL/GenBank/DDBJ whole genome shotgun (WGS) entry which is preliminary data.</text>
</comment>
<evidence type="ECO:0000313" key="2">
    <source>
        <dbReference type="EMBL" id="KAG6504455.1"/>
    </source>
</evidence>
<feature type="region of interest" description="Disordered" evidence="1">
    <location>
        <begin position="309"/>
        <end position="351"/>
    </location>
</feature>
<dbReference type="EMBL" id="JACMSC010000010">
    <property type="protein sequence ID" value="KAG6504455.1"/>
    <property type="molecule type" value="Genomic_DNA"/>
</dbReference>
<evidence type="ECO:0000256" key="1">
    <source>
        <dbReference type="SAM" id="MobiDB-lite"/>
    </source>
</evidence>
<evidence type="ECO:0008006" key="4">
    <source>
        <dbReference type="Google" id="ProtNLM"/>
    </source>
</evidence>
<keyword evidence="3" id="KW-1185">Reference proteome</keyword>
<proteinExistence type="predicted"/>
<protein>
    <recommendedName>
        <fullName evidence="4">DUF868 family protein</fullName>
    </recommendedName>
</protein>
<dbReference type="InterPro" id="IPR008586">
    <property type="entry name" value="DUF868_pln"/>
</dbReference>
<reference evidence="2 3" key="1">
    <citation type="submission" date="2020-08" db="EMBL/GenBank/DDBJ databases">
        <title>Plant Genome Project.</title>
        <authorList>
            <person name="Zhang R.-G."/>
        </authorList>
    </citation>
    <scope>NUCLEOTIDE SEQUENCE [LARGE SCALE GENOMIC DNA]</scope>
    <source>
        <tissue evidence="2">Rhizome</tissue>
    </source>
</reference>
<dbReference type="PANTHER" id="PTHR31972">
    <property type="entry name" value="EXPRESSED PROTEIN"/>
    <property type="match status" value="1"/>
</dbReference>
<dbReference type="AlphaFoldDB" id="A0A8J5GEZ1"/>
<feature type="compositionally biased region" description="Low complexity" evidence="1">
    <location>
        <begin position="339"/>
        <end position="351"/>
    </location>
</feature>